<proteinExistence type="predicted"/>
<dbReference type="AlphaFoldDB" id="O86184"/>
<dbReference type="InterPro" id="IPR047735">
    <property type="entry name" value="GrdX-like"/>
</dbReference>
<dbReference type="EMBL" id="Y17872">
    <property type="protein sequence ID" value="CAA76905.1"/>
    <property type="molecule type" value="Genomic_DNA"/>
</dbReference>
<sequence length="128" mass="14664">MDKLIITNNSLVYEKFNKDIETLYLDKSSLYQLLECVRDLVYMGHSLYTHPLSGSIKPNETPYKSVVISKSKGVLMLESVAIIEKSMDSALRFMKNYPTPPWTENILKDFRIVDLSLIENAVSRMGNI</sequence>
<accession>O86184</accession>
<dbReference type="NCBIfam" id="NF038093">
    <property type="entry name" value="GrdX"/>
    <property type="match status" value="1"/>
</dbReference>
<dbReference type="PIR" id="T08625">
    <property type="entry name" value="T08625"/>
</dbReference>
<evidence type="ECO:0000313" key="1">
    <source>
        <dbReference type="EMBL" id="CAA76905.1"/>
    </source>
</evidence>
<name>O86184_PEPAC</name>
<protein>
    <recommendedName>
        <fullName evidence="2">GrdX protein</fullName>
    </recommendedName>
</protein>
<organism evidence="1">
    <name type="scientific">Peptoclostridium acidaminophilum</name>
    <name type="common">Eubacterium acidaminophilum</name>
    <dbReference type="NCBI Taxonomy" id="1731"/>
    <lineage>
        <taxon>Bacteria</taxon>
        <taxon>Bacillati</taxon>
        <taxon>Bacillota</taxon>
        <taxon>Clostridia</taxon>
        <taxon>Peptostreptococcales</taxon>
        <taxon>Peptoclostridiaceae</taxon>
        <taxon>Peptoclostridium</taxon>
    </lineage>
</organism>
<evidence type="ECO:0008006" key="2">
    <source>
        <dbReference type="Google" id="ProtNLM"/>
    </source>
</evidence>
<reference evidence="1" key="1">
    <citation type="submission" date="1998-08" db="EMBL/GenBank/DDBJ databases">
        <authorList>
            <person name="Sonntag D."/>
            <person name="Soehling B."/>
            <person name="Andreesen J.R."/>
        </authorList>
    </citation>
    <scope>NUCLEOTIDE SEQUENCE</scope>
</reference>